<evidence type="ECO:0000313" key="3">
    <source>
        <dbReference type="Proteomes" id="UP001279734"/>
    </source>
</evidence>
<organism evidence="2 3">
    <name type="scientific">Nepenthes gracilis</name>
    <name type="common">Slender pitcher plant</name>
    <dbReference type="NCBI Taxonomy" id="150966"/>
    <lineage>
        <taxon>Eukaryota</taxon>
        <taxon>Viridiplantae</taxon>
        <taxon>Streptophyta</taxon>
        <taxon>Embryophyta</taxon>
        <taxon>Tracheophyta</taxon>
        <taxon>Spermatophyta</taxon>
        <taxon>Magnoliopsida</taxon>
        <taxon>eudicotyledons</taxon>
        <taxon>Gunneridae</taxon>
        <taxon>Pentapetalae</taxon>
        <taxon>Caryophyllales</taxon>
        <taxon>Nepenthaceae</taxon>
        <taxon>Nepenthes</taxon>
    </lineage>
</organism>
<evidence type="ECO:0000313" key="2">
    <source>
        <dbReference type="EMBL" id="GMH13826.1"/>
    </source>
</evidence>
<gene>
    <name evidence="2" type="ORF">Nepgr_015667</name>
</gene>
<feature type="compositionally biased region" description="Basic and acidic residues" evidence="1">
    <location>
        <begin position="7"/>
        <end position="25"/>
    </location>
</feature>
<reference evidence="2" key="1">
    <citation type="submission" date="2023-05" db="EMBL/GenBank/DDBJ databases">
        <title>Nepenthes gracilis genome sequencing.</title>
        <authorList>
            <person name="Fukushima K."/>
        </authorList>
    </citation>
    <scope>NUCLEOTIDE SEQUENCE</scope>
    <source>
        <strain evidence="2">SING2019-196</strain>
    </source>
</reference>
<dbReference type="Proteomes" id="UP001279734">
    <property type="component" value="Unassembled WGS sequence"/>
</dbReference>
<sequence>MAPQDQTRPEEMRRAAIQREERESEMHEIRINRGLRWMPSRTFRAGGDVGNLHRSPLRVLLGEGLNLSRSHIGPREPKGLLG</sequence>
<keyword evidence="3" id="KW-1185">Reference proteome</keyword>
<dbReference type="AlphaFoldDB" id="A0AAD3SP10"/>
<name>A0AAD3SP10_NEPGR</name>
<comment type="caution">
    <text evidence="2">The sequence shown here is derived from an EMBL/GenBank/DDBJ whole genome shotgun (WGS) entry which is preliminary data.</text>
</comment>
<feature type="region of interest" description="Disordered" evidence="1">
    <location>
        <begin position="1"/>
        <end position="25"/>
    </location>
</feature>
<protein>
    <submittedName>
        <fullName evidence="2">Uncharacterized protein</fullName>
    </submittedName>
</protein>
<accession>A0AAD3SP10</accession>
<proteinExistence type="predicted"/>
<dbReference type="EMBL" id="BSYO01000013">
    <property type="protein sequence ID" value="GMH13826.1"/>
    <property type="molecule type" value="Genomic_DNA"/>
</dbReference>
<evidence type="ECO:0000256" key="1">
    <source>
        <dbReference type="SAM" id="MobiDB-lite"/>
    </source>
</evidence>